<sequence>MFTSVDDVSARLAASLPAVRELLRRARRLHWLNPEPRSHRGTGDSAARAYAALVDMHECRTVHQLNALVGRLLPV</sequence>
<protein>
    <submittedName>
        <fullName evidence="1">Uncharacterized protein with von Willebrand factor type A (VWA) domain</fullName>
    </submittedName>
</protein>
<gene>
    <name evidence="1" type="ORF">FHS32_002606</name>
</gene>
<accession>A0A7W8BLX4</accession>
<comment type="caution">
    <text evidence="1">The sequence shown here is derived from an EMBL/GenBank/DDBJ whole genome shotgun (WGS) entry which is preliminary data.</text>
</comment>
<dbReference type="AlphaFoldDB" id="A0A7W8BLX4"/>
<evidence type="ECO:0000313" key="1">
    <source>
        <dbReference type="EMBL" id="MBB5125872.1"/>
    </source>
</evidence>
<dbReference type="Pfam" id="PF05762">
    <property type="entry name" value="VWA_CoxE"/>
    <property type="match status" value="1"/>
</dbReference>
<dbReference type="Proteomes" id="UP000568022">
    <property type="component" value="Unassembled WGS sequence"/>
</dbReference>
<proteinExistence type="predicted"/>
<evidence type="ECO:0000313" key="2">
    <source>
        <dbReference type="Proteomes" id="UP000568022"/>
    </source>
</evidence>
<name>A0A7W8BLX4_9ACTN</name>
<dbReference type="EMBL" id="JACHJE010000005">
    <property type="protein sequence ID" value="MBB5125872.1"/>
    <property type="molecule type" value="Genomic_DNA"/>
</dbReference>
<dbReference type="InterPro" id="IPR008912">
    <property type="entry name" value="Uncharacterised_CoxE"/>
</dbReference>
<organism evidence="1 2">
    <name type="scientific">Streptomyces griseoloalbus</name>
    <dbReference type="NCBI Taxonomy" id="67303"/>
    <lineage>
        <taxon>Bacteria</taxon>
        <taxon>Bacillati</taxon>
        <taxon>Actinomycetota</taxon>
        <taxon>Actinomycetes</taxon>
        <taxon>Kitasatosporales</taxon>
        <taxon>Streptomycetaceae</taxon>
        <taxon>Streptomyces</taxon>
    </lineage>
</organism>
<reference evidence="1 2" key="1">
    <citation type="submission" date="2020-08" db="EMBL/GenBank/DDBJ databases">
        <title>Genomic Encyclopedia of Type Strains, Phase III (KMG-III): the genomes of soil and plant-associated and newly described type strains.</title>
        <authorList>
            <person name="Whitman W."/>
        </authorList>
    </citation>
    <scope>NUCLEOTIDE SEQUENCE [LARGE SCALE GENOMIC DNA]</scope>
    <source>
        <strain evidence="1 2">CECT 3226</strain>
    </source>
</reference>
<keyword evidence="2" id="KW-1185">Reference proteome</keyword>